<dbReference type="Proteomes" id="UP000786693">
    <property type="component" value="Unassembled WGS sequence"/>
</dbReference>
<feature type="transmembrane region" description="Helical" evidence="6">
    <location>
        <begin position="150"/>
        <end position="172"/>
    </location>
</feature>
<dbReference type="RefSeq" id="WP_255576360.1">
    <property type="nucleotide sequence ID" value="NZ_BPFH01000004.1"/>
</dbReference>
<comment type="subcellular location">
    <subcellularLocation>
        <location evidence="1">Cell membrane</location>
        <topology evidence="1">Multi-pass membrane protein</topology>
    </subcellularLocation>
</comment>
<feature type="transmembrane region" description="Helical" evidence="6">
    <location>
        <begin position="112"/>
        <end position="138"/>
    </location>
</feature>
<evidence type="ECO:0000256" key="2">
    <source>
        <dbReference type="ARBA" id="ARBA00022475"/>
    </source>
</evidence>
<dbReference type="EMBL" id="BPFH01000004">
    <property type="protein sequence ID" value="GIT95793.1"/>
    <property type="molecule type" value="Genomic_DNA"/>
</dbReference>
<sequence length="204" mass="21356">MDALTLGHLAAFNVALFFAVAAPGPAFVLCVQASLNGGRRQGILTGVGLAVMAGLWTLGALWGLETVFTLVPLAYTILKIGGAVLVLAFAIQIWRGANQPVAEPVPVSTRRAVLTGFLLNLGNPKSILFSAGVLLVIFPPGLSGVEMAVVTVNHILLEILVYAALASLLAREDVRSRYLAMKPFLSRAMALVLGGLGLRLLVTS</sequence>
<feature type="transmembrane region" description="Helical" evidence="6">
    <location>
        <begin position="6"/>
        <end position="31"/>
    </location>
</feature>
<evidence type="ECO:0000256" key="3">
    <source>
        <dbReference type="ARBA" id="ARBA00022692"/>
    </source>
</evidence>
<feature type="transmembrane region" description="Helical" evidence="6">
    <location>
        <begin position="184"/>
        <end position="202"/>
    </location>
</feature>
<protein>
    <submittedName>
        <fullName evidence="7">Threonine transporter</fullName>
    </submittedName>
</protein>
<evidence type="ECO:0000256" key="5">
    <source>
        <dbReference type="ARBA" id="ARBA00023136"/>
    </source>
</evidence>
<evidence type="ECO:0000256" key="1">
    <source>
        <dbReference type="ARBA" id="ARBA00004651"/>
    </source>
</evidence>
<keyword evidence="3 6" id="KW-0812">Transmembrane</keyword>
<dbReference type="PANTHER" id="PTHR30086:SF20">
    <property type="entry name" value="ARGININE EXPORTER PROTEIN ARGO-RELATED"/>
    <property type="match status" value="1"/>
</dbReference>
<dbReference type="Pfam" id="PF01810">
    <property type="entry name" value="LysE"/>
    <property type="match status" value="1"/>
</dbReference>
<proteinExistence type="predicted"/>
<keyword evidence="8" id="KW-1185">Reference proteome</keyword>
<evidence type="ECO:0000313" key="8">
    <source>
        <dbReference type="Proteomes" id="UP000786693"/>
    </source>
</evidence>
<evidence type="ECO:0000313" key="7">
    <source>
        <dbReference type="EMBL" id="GIT95793.1"/>
    </source>
</evidence>
<comment type="caution">
    <text evidence="7">The sequence shown here is derived from an EMBL/GenBank/DDBJ whole genome shotgun (WGS) entry which is preliminary data.</text>
</comment>
<feature type="transmembrane region" description="Helical" evidence="6">
    <location>
        <begin position="43"/>
        <end position="64"/>
    </location>
</feature>
<dbReference type="InterPro" id="IPR001123">
    <property type="entry name" value="LeuE-type"/>
</dbReference>
<dbReference type="PANTHER" id="PTHR30086">
    <property type="entry name" value="ARGININE EXPORTER PROTEIN ARGO"/>
    <property type="match status" value="1"/>
</dbReference>
<keyword evidence="5 6" id="KW-0472">Membrane</keyword>
<keyword evidence="2" id="KW-1003">Cell membrane</keyword>
<accession>A0ABQ4NN42</accession>
<evidence type="ECO:0000256" key="6">
    <source>
        <dbReference type="SAM" id="Phobius"/>
    </source>
</evidence>
<organism evidence="7 8">
    <name type="scientific">Jannaschia pagri</name>
    <dbReference type="NCBI Taxonomy" id="2829797"/>
    <lineage>
        <taxon>Bacteria</taxon>
        <taxon>Pseudomonadati</taxon>
        <taxon>Pseudomonadota</taxon>
        <taxon>Alphaproteobacteria</taxon>
        <taxon>Rhodobacterales</taxon>
        <taxon>Roseobacteraceae</taxon>
        <taxon>Jannaschia</taxon>
    </lineage>
</organism>
<keyword evidence="4 6" id="KW-1133">Transmembrane helix</keyword>
<name>A0ABQ4NN42_9RHOB</name>
<feature type="transmembrane region" description="Helical" evidence="6">
    <location>
        <begin position="70"/>
        <end position="91"/>
    </location>
</feature>
<gene>
    <name evidence="7" type="ORF">JANAI62_24160</name>
</gene>
<reference evidence="7 8" key="1">
    <citation type="submission" date="2021-05" db="EMBL/GenBank/DDBJ databases">
        <title>Bacteria Genome sequencing.</title>
        <authorList>
            <person name="Takabe Y."/>
            <person name="Nakajima Y."/>
            <person name="Suzuki S."/>
            <person name="Shiozaki T."/>
        </authorList>
    </citation>
    <scope>NUCLEOTIDE SEQUENCE [LARGE SCALE GENOMIC DNA]</scope>
    <source>
        <strain evidence="7 8">AI_62</strain>
    </source>
</reference>
<evidence type="ECO:0000256" key="4">
    <source>
        <dbReference type="ARBA" id="ARBA00022989"/>
    </source>
</evidence>